<dbReference type="InterPro" id="IPR013766">
    <property type="entry name" value="Thioredoxin_domain"/>
</dbReference>
<dbReference type="Gene3D" id="3.40.30.10">
    <property type="entry name" value="Glutaredoxin"/>
    <property type="match status" value="1"/>
</dbReference>
<dbReference type="InterPro" id="IPR036249">
    <property type="entry name" value="Thioredoxin-like_sf"/>
</dbReference>
<dbReference type="Proteomes" id="UP000266426">
    <property type="component" value="Unassembled WGS sequence"/>
</dbReference>
<dbReference type="PANTHER" id="PTHR43640:SF1">
    <property type="entry name" value="THIOREDOXIN-DEPENDENT PEROXIREDOXIN"/>
    <property type="match status" value="1"/>
</dbReference>
<dbReference type="AlphaFoldDB" id="A0A3A4R0Q8"/>
<evidence type="ECO:0000259" key="1">
    <source>
        <dbReference type="PROSITE" id="PS51352"/>
    </source>
</evidence>
<dbReference type="EMBL" id="QZJZ01000070">
    <property type="protein sequence ID" value="RJP58213.1"/>
    <property type="molecule type" value="Genomic_DNA"/>
</dbReference>
<evidence type="ECO:0000313" key="2">
    <source>
        <dbReference type="EMBL" id="RJP58213.1"/>
    </source>
</evidence>
<dbReference type="SUPFAM" id="SSF52833">
    <property type="entry name" value="Thioredoxin-like"/>
    <property type="match status" value="1"/>
</dbReference>
<dbReference type="Pfam" id="PF00578">
    <property type="entry name" value="AhpC-TSA"/>
    <property type="match status" value="1"/>
</dbReference>
<protein>
    <submittedName>
        <fullName evidence="2">Thioredoxin family protein</fullName>
    </submittedName>
</protein>
<organism evidence="2 3">
    <name type="scientific">Candidatus Auribacter fodinae</name>
    <dbReference type="NCBI Taxonomy" id="2093366"/>
    <lineage>
        <taxon>Bacteria</taxon>
        <taxon>Pseudomonadati</taxon>
        <taxon>Candidatus Auribacterota</taxon>
        <taxon>Candidatus Auribacteria</taxon>
        <taxon>Candidatus Auribacterales</taxon>
        <taxon>Candidatus Auribacteraceae</taxon>
        <taxon>Candidatus Auribacter</taxon>
    </lineage>
</organism>
<accession>A0A3A4R0Q8</accession>
<dbReference type="InterPro" id="IPR000866">
    <property type="entry name" value="AhpC/TSA"/>
</dbReference>
<evidence type="ECO:0000313" key="3">
    <source>
        <dbReference type="Proteomes" id="UP000266426"/>
    </source>
</evidence>
<dbReference type="GO" id="GO:0016209">
    <property type="term" value="F:antioxidant activity"/>
    <property type="evidence" value="ECO:0007669"/>
    <property type="project" value="InterPro"/>
</dbReference>
<proteinExistence type="predicted"/>
<gene>
    <name evidence="2" type="ORF">C4541_08485</name>
</gene>
<reference evidence="2 3" key="1">
    <citation type="journal article" date="2017" name="ISME J.">
        <title>Energy and carbon metabolisms in a deep terrestrial subsurface fluid microbial community.</title>
        <authorList>
            <person name="Momper L."/>
            <person name="Jungbluth S.P."/>
            <person name="Lee M.D."/>
            <person name="Amend J.P."/>
        </authorList>
    </citation>
    <scope>NUCLEOTIDE SEQUENCE [LARGE SCALE GENOMIC DNA]</scope>
    <source>
        <strain evidence="2">SURF_26</strain>
    </source>
</reference>
<comment type="caution">
    <text evidence="2">The sequence shown here is derived from an EMBL/GenBank/DDBJ whole genome shotgun (WGS) entry which is preliminary data.</text>
</comment>
<name>A0A3A4R0Q8_9BACT</name>
<dbReference type="PANTHER" id="PTHR43640">
    <property type="entry name" value="OS07G0260300 PROTEIN"/>
    <property type="match status" value="1"/>
</dbReference>
<sequence length="181" mass="20285">MLLESKKIELGTPVVEFALKGVDGKIYTPSSFAGASALVVVVTCNHCPYAKASWPLLIRLQAAFKEEGVQFVAVNPNDDDAYPEDSFERMKENAKALALNFPYLRDDTQSVARNLGAVCTPDIYVYDSSHKLYYHGRINDNWQDPNKVREQNLKDAIERLLRGDVPPLKQPPSIGCSIKWK</sequence>
<dbReference type="PROSITE" id="PS51352">
    <property type="entry name" value="THIOREDOXIN_2"/>
    <property type="match status" value="1"/>
</dbReference>
<dbReference type="CDD" id="cd02969">
    <property type="entry name" value="PRX_like1"/>
    <property type="match status" value="1"/>
</dbReference>
<feature type="domain" description="Thioredoxin" evidence="1">
    <location>
        <begin position="8"/>
        <end position="162"/>
    </location>
</feature>
<dbReference type="GO" id="GO:0016491">
    <property type="term" value="F:oxidoreductase activity"/>
    <property type="evidence" value="ECO:0007669"/>
    <property type="project" value="InterPro"/>
</dbReference>
<dbReference type="InterPro" id="IPR047262">
    <property type="entry name" value="PRX-like1"/>
</dbReference>